<organism evidence="1 2">
    <name type="scientific">Paraburkholderia haematera</name>
    <dbReference type="NCBI Taxonomy" id="2793077"/>
    <lineage>
        <taxon>Bacteria</taxon>
        <taxon>Pseudomonadati</taxon>
        <taxon>Pseudomonadota</taxon>
        <taxon>Betaproteobacteria</taxon>
        <taxon>Burkholderiales</taxon>
        <taxon>Burkholderiaceae</taxon>
        <taxon>Paraburkholderia</taxon>
    </lineage>
</organism>
<name>A0ABN7MDK0_9BURK</name>
<evidence type="ECO:0000313" key="2">
    <source>
        <dbReference type="Proteomes" id="UP000672526"/>
    </source>
</evidence>
<reference evidence="1 2" key="1">
    <citation type="submission" date="2021-02" db="EMBL/GenBank/DDBJ databases">
        <authorList>
            <person name="Vanwijnsberghe S."/>
        </authorList>
    </citation>
    <scope>NUCLEOTIDE SEQUENCE [LARGE SCALE GENOMIC DNA]</scope>
    <source>
        <strain evidence="1 2">LMG 31837</strain>
    </source>
</reference>
<accession>A0ABN7MDK0</accession>
<dbReference type="Proteomes" id="UP000672526">
    <property type="component" value="Unassembled WGS sequence"/>
</dbReference>
<evidence type="ECO:0000313" key="1">
    <source>
        <dbReference type="EMBL" id="CAE6795812.1"/>
    </source>
</evidence>
<protein>
    <submittedName>
        <fullName evidence="1">Uncharacterized protein</fullName>
    </submittedName>
</protein>
<dbReference type="EMBL" id="CAJNBK010000017">
    <property type="protein sequence ID" value="CAE6795812.1"/>
    <property type="molecule type" value="Genomic_DNA"/>
</dbReference>
<proteinExistence type="predicted"/>
<gene>
    <name evidence="1" type="ORF">R69888_04975</name>
</gene>
<keyword evidence="2" id="KW-1185">Reference proteome</keyword>
<sequence>MPNLNVVAVHKLMRIAAEGGYEISFSETAAKTFDNKKRLWLFRLKDEWYAELLWFHQEMEAGNVDISKSCFVHYMNAKDGKYLLSLQGYSLQNEHPR</sequence>
<comment type="caution">
    <text evidence="1">The sequence shown here is derived from an EMBL/GenBank/DDBJ whole genome shotgun (WGS) entry which is preliminary data.</text>
</comment>